<dbReference type="Pfam" id="PF12693">
    <property type="entry name" value="GspL_C"/>
    <property type="match status" value="1"/>
</dbReference>
<dbReference type="InterPro" id="IPR025691">
    <property type="entry name" value="GspL_pp_dom"/>
</dbReference>
<dbReference type="NCBIfam" id="TIGR01709">
    <property type="entry name" value="typeII_sec_gspL"/>
    <property type="match status" value="1"/>
</dbReference>
<sequence length="400" mass="44375">MIQRQLLLRLPDDEGPVSYVLQDSAGNLLMSGVGGLDKVAGLAGSVPVPAVRVLAPGTRVRVDWSEVAARGREAEGDMHRVAAPAWGDEKAPVAEVARDWMDGWVRRLADAGIHPLAMVPETTVLPADDQGGWLLWLEDDRAWLNTGSGRGIVLERGRAAEGVLDHLASSDGGQGPRRLLVVRHGSEWETDRALHVPDAFGRLPVERQVSEESLLEIIGREMPGQEPLNLLTGPYGRRRPGRFRVLGRFAVIVVVLWAGVHLIQVHTEIRYKEHEQTILEDRIREIYRSAHGVREVGQPRRDMEAALVDLTRDTTGSAGEFHDALARLAPLMVDTPDLRVQTLDYRPGSLDLELRHHRAESPERLRQRIPYTDGWSVEITQTRATDGHAYSSVQLRRAGP</sequence>
<evidence type="ECO:0000259" key="11">
    <source>
        <dbReference type="Pfam" id="PF12693"/>
    </source>
</evidence>
<dbReference type="RefSeq" id="WP_077279586.1">
    <property type="nucleotide sequence ID" value="NZ_MVBK01000081.1"/>
</dbReference>
<evidence type="ECO:0000256" key="2">
    <source>
        <dbReference type="ARBA" id="ARBA00005318"/>
    </source>
</evidence>
<feature type="domain" description="GspL periplasmic" evidence="11">
    <location>
        <begin position="238"/>
        <end position="396"/>
    </location>
</feature>
<dbReference type="GO" id="GO:0015628">
    <property type="term" value="P:protein secretion by the type II secretion system"/>
    <property type="evidence" value="ECO:0007669"/>
    <property type="project" value="InterPro"/>
</dbReference>
<keyword evidence="8" id="KW-1133">Transmembrane helix</keyword>
<keyword evidence="6" id="KW-0812">Transmembrane</keyword>
<evidence type="ECO:0000256" key="1">
    <source>
        <dbReference type="ARBA" id="ARBA00004377"/>
    </source>
</evidence>
<organism evidence="12 13">
    <name type="scientific">Thioalkalivibrio denitrificans</name>
    <dbReference type="NCBI Taxonomy" id="108003"/>
    <lineage>
        <taxon>Bacteria</taxon>
        <taxon>Pseudomonadati</taxon>
        <taxon>Pseudomonadota</taxon>
        <taxon>Gammaproteobacteria</taxon>
        <taxon>Chromatiales</taxon>
        <taxon>Ectothiorhodospiraceae</taxon>
        <taxon>Thioalkalivibrio</taxon>
    </lineage>
</organism>
<dbReference type="InterPro" id="IPR007812">
    <property type="entry name" value="T2SS_protein-GspL"/>
</dbReference>
<reference evidence="12 13" key="1">
    <citation type="submission" date="2017-02" db="EMBL/GenBank/DDBJ databases">
        <title>Genomic diversity within the haloalkaliphilic genus Thioalkalivibrio.</title>
        <authorList>
            <person name="Ahn A.-C."/>
            <person name="Meier-Kolthoff J."/>
            <person name="Overmars L."/>
            <person name="Richter M."/>
            <person name="Woyke T."/>
            <person name="Sorokin D.Y."/>
            <person name="Muyzer G."/>
        </authorList>
    </citation>
    <scope>NUCLEOTIDE SEQUENCE [LARGE SCALE GENOMIC DNA]</scope>
    <source>
        <strain evidence="12 13">ALJD</strain>
    </source>
</reference>
<keyword evidence="13" id="KW-1185">Reference proteome</keyword>
<comment type="subcellular location">
    <subcellularLocation>
        <location evidence="1">Cell inner membrane</location>
        <topology evidence="1">Single-pass membrane protein</topology>
    </subcellularLocation>
</comment>
<keyword evidence="4" id="KW-1003">Cell membrane</keyword>
<evidence type="ECO:0000256" key="3">
    <source>
        <dbReference type="ARBA" id="ARBA00022448"/>
    </source>
</evidence>
<evidence type="ECO:0000259" key="10">
    <source>
        <dbReference type="Pfam" id="PF05134"/>
    </source>
</evidence>
<dbReference type="GO" id="GO:0015627">
    <property type="term" value="C:type II protein secretion system complex"/>
    <property type="evidence" value="ECO:0007669"/>
    <property type="project" value="InterPro"/>
</dbReference>
<evidence type="ECO:0000256" key="9">
    <source>
        <dbReference type="ARBA" id="ARBA00023136"/>
    </source>
</evidence>
<dbReference type="Pfam" id="PF05134">
    <property type="entry name" value="T2SSL"/>
    <property type="match status" value="1"/>
</dbReference>
<accession>A0A1V3ND26</accession>
<evidence type="ECO:0000313" key="12">
    <source>
        <dbReference type="EMBL" id="OOG22970.1"/>
    </source>
</evidence>
<dbReference type="Gene3D" id="3.30.420.380">
    <property type="match status" value="1"/>
</dbReference>
<protein>
    <recommendedName>
        <fullName evidence="14">Type II secretion system protein L</fullName>
    </recommendedName>
</protein>
<dbReference type="OrthoDB" id="7011844at2"/>
<feature type="domain" description="GspL cytoplasmic actin-ATPase-like" evidence="10">
    <location>
        <begin position="77"/>
        <end position="144"/>
    </location>
</feature>
<keyword evidence="7" id="KW-0653">Protein transport</keyword>
<dbReference type="EMBL" id="MVBK01000081">
    <property type="protein sequence ID" value="OOG22970.1"/>
    <property type="molecule type" value="Genomic_DNA"/>
</dbReference>
<evidence type="ECO:0000256" key="7">
    <source>
        <dbReference type="ARBA" id="ARBA00022927"/>
    </source>
</evidence>
<dbReference type="GO" id="GO:0009276">
    <property type="term" value="C:Gram-negative-bacterium-type cell wall"/>
    <property type="evidence" value="ECO:0007669"/>
    <property type="project" value="InterPro"/>
</dbReference>
<name>A0A1V3ND26_9GAMM</name>
<evidence type="ECO:0008006" key="14">
    <source>
        <dbReference type="Google" id="ProtNLM"/>
    </source>
</evidence>
<evidence type="ECO:0000256" key="5">
    <source>
        <dbReference type="ARBA" id="ARBA00022519"/>
    </source>
</evidence>
<dbReference type="Proteomes" id="UP000189462">
    <property type="component" value="Unassembled WGS sequence"/>
</dbReference>
<dbReference type="InterPro" id="IPR024230">
    <property type="entry name" value="GspL_cyto_dom"/>
</dbReference>
<dbReference type="STRING" id="108003.B1C78_13000"/>
<comment type="similarity">
    <text evidence="2">Belongs to the GSP L family.</text>
</comment>
<evidence type="ECO:0000313" key="13">
    <source>
        <dbReference type="Proteomes" id="UP000189462"/>
    </source>
</evidence>
<comment type="caution">
    <text evidence="12">The sequence shown here is derived from an EMBL/GenBank/DDBJ whole genome shotgun (WGS) entry which is preliminary data.</text>
</comment>
<dbReference type="GO" id="GO:0005886">
    <property type="term" value="C:plasma membrane"/>
    <property type="evidence" value="ECO:0007669"/>
    <property type="project" value="UniProtKB-SubCell"/>
</dbReference>
<dbReference type="InterPro" id="IPR043129">
    <property type="entry name" value="ATPase_NBD"/>
</dbReference>
<evidence type="ECO:0000256" key="4">
    <source>
        <dbReference type="ARBA" id="ARBA00022475"/>
    </source>
</evidence>
<evidence type="ECO:0000256" key="8">
    <source>
        <dbReference type="ARBA" id="ARBA00022989"/>
    </source>
</evidence>
<keyword evidence="3" id="KW-0813">Transport</keyword>
<evidence type="ECO:0000256" key="6">
    <source>
        <dbReference type="ARBA" id="ARBA00022692"/>
    </source>
</evidence>
<proteinExistence type="inferred from homology"/>
<dbReference type="AlphaFoldDB" id="A0A1V3ND26"/>
<keyword evidence="5" id="KW-0997">Cell inner membrane</keyword>
<dbReference type="SUPFAM" id="SSF53067">
    <property type="entry name" value="Actin-like ATPase domain"/>
    <property type="match status" value="1"/>
</dbReference>
<keyword evidence="9" id="KW-0472">Membrane</keyword>
<gene>
    <name evidence="12" type="ORF">B1C78_13000</name>
</gene>